<evidence type="ECO:0000313" key="4">
    <source>
        <dbReference type="Proteomes" id="UP000474757"/>
    </source>
</evidence>
<organism evidence="3 4">
    <name type="scientific">Pseudoroseicyclus tamaricis</name>
    <dbReference type="NCBI Taxonomy" id="2705421"/>
    <lineage>
        <taxon>Bacteria</taxon>
        <taxon>Pseudomonadati</taxon>
        <taxon>Pseudomonadota</taxon>
        <taxon>Alphaproteobacteria</taxon>
        <taxon>Rhodobacterales</taxon>
        <taxon>Paracoccaceae</taxon>
        <taxon>Pseudoroseicyclus</taxon>
    </lineage>
</organism>
<dbReference type="SUPFAM" id="SSF52833">
    <property type="entry name" value="Thioredoxin-like"/>
    <property type="match status" value="1"/>
</dbReference>
<reference evidence="3 4" key="1">
    <citation type="submission" date="2020-02" db="EMBL/GenBank/DDBJ databases">
        <title>Pseudoroseicyclus tamarix, sp. nov., isolated from offshore sediment of a Tamarix chinensis forest.</title>
        <authorList>
            <person name="Gai Y."/>
        </authorList>
    </citation>
    <scope>NUCLEOTIDE SEQUENCE [LARGE SCALE GENOMIC DNA]</scope>
    <source>
        <strain evidence="3 4">CLL3-39</strain>
    </source>
</reference>
<protein>
    <submittedName>
        <fullName evidence="3">Arsenate reductase</fullName>
    </submittedName>
</protein>
<evidence type="ECO:0000313" key="3">
    <source>
        <dbReference type="EMBL" id="NDV01375.1"/>
    </source>
</evidence>
<dbReference type="PANTHER" id="PTHR30041:SF8">
    <property type="entry name" value="PROTEIN YFFB"/>
    <property type="match status" value="1"/>
</dbReference>
<sequence length="109" mass="12043">MRFFGLKTCDTCRRALKDLRAAGIEPEVVDVRADGLEEGAIAAMLKALGLGVINHASTTWRGLGEEERGLPPEELLARHPTLLKRPVIEEGGSWTMGWKDDVRARYLGE</sequence>
<dbReference type="InterPro" id="IPR036249">
    <property type="entry name" value="Thioredoxin-like_sf"/>
</dbReference>
<dbReference type="InterPro" id="IPR006660">
    <property type="entry name" value="Arsenate_reductase-like"/>
</dbReference>
<dbReference type="PROSITE" id="PS51353">
    <property type="entry name" value="ARSC"/>
    <property type="match status" value="1"/>
</dbReference>
<dbReference type="AlphaFoldDB" id="A0A6B2JTV1"/>
<evidence type="ECO:0000256" key="2">
    <source>
        <dbReference type="PROSITE-ProRule" id="PRU01282"/>
    </source>
</evidence>
<dbReference type="PANTHER" id="PTHR30041">
    <property type="entry name" value="ARSENATE REDUCTASE"/>
    <property type="match status" value="1"/>
</dbReference>
<comment type="similarity">
    <text evidence="1 2">Belongs to the ArsC family.</text>
</comment>
<comment type="caution">
    <text evidence="3">The sequence shown here is derived from an EMBL/GenBank/DDBJ whole genome shotgun (WGS) entry which is preliminary data.</text>
</comment>
<dbReference type="Gene3D" id="3.40.30.10">
    <property type="entry name" value="Glutaredoxin"/>
    <property type="match status" value="1"/>
</dbReference>
<dbReference type="RefSeq" id="WP_163893137.1">
    <property type="nucleotide sequence ID" value="NZ_JAAFYS010000002.1"/>
</dbReference>
<dbReference type="CDD" id="cd02977">
    <property type="entry name" value="ArsC_family"/>
    <property type="match status" value="1"/>
</dbReference>
<proteinExistence type="inferred from homology"/>
<dbReference type="EMBL" id="JAAGAB010000002">
    <property type="protein sequence ID" value="NDV01375.1"/>
    <property type="molecule type" value="Genomic_DNA"/>
</dbReference>
<gene>
    <name evidence="3" type="ORF">GZA08_10405</name>
</gene>
<dbReference type="Proteomes" id="UP000474757">
    <property type="component" value="Unassembled WGS sequence"/>
</dbReference>
<accession>A0A6B2JTV1</accession>
<dbReference type="Pfam" id="PF03960">
    <property type="entry name" value="ArsC"/>
    <property type="match status" value="1"/>
</dbReference>
<name>A0A6B2JTV1_9RHOB</name>
<keyword evidence="4" id="KW-1185">Reference proteome</keyword>
<evidence type="ECO:0000256" key="1">
    <source>
        <dbReference type="ARBA" id="ARBA00007198"/>
    </source>
</evidence>